<dbReference type="EMBL" id="GG662845">
    <property type="protein sequence ID" value="EAR88198.1"/>
    <property type="molecule type" value="Genomic_DNA"/>
</dbReference>
<evidence type="ECO:0000313" key="4">
    <source>
        <dbReference type="Proteomes" id="UP000009168"/>
    </source>
</evidence>
<dbReference type="GeneID" id="7826892"/>
<feature type="chain" id="PRO_5004201266" evidence="2">
    <location>
        <begin position="30"/>
        <end position="1013"/>
    </location>
</feature>
<organism evidence="3 4">
    <name type="scientific">Tetrahymena thermophila (strain SB210)</name>
    <dbReference type="NCBI Taxonomy" id="312017"/>
    <lineage>
        <taxon>Eukaryota</taxon>
        <taxon>Sar</taxon>
        <taxon>Alveolata</taxon>
        <taxon>Ciliophora</taxon>
        <taxon>Intramacronucleata</taxon>
        <taxon>Oligohymenophorea</taxon>
        <taxon>Hymenostomatida</taxon>
        <taxon>Tetrahymenina</taxon>
        <taxon>Tetrahymenidae</taxon>
        <taxon>Tetrahymena</taxon>
    </lineage>
</organism>
<dbReference type="KEGG" id="tet:TTHERM_00019610"/>
<evidence type="ECO:0000313" key="3">
    <source>
        <dbReference type="EMBL" id="EAR88198.1"/>
    </source>
</evidence>
<name>Q22RC4_TETTS</name>
<reference evidence="4" key="1">
    <citation type="journal article" date="2006" name="PLoS Biol.">
        <title>Macronuclear genome sequence of the ciliate Tetrahymena thermophila, a model eukaryote.</title>
        <authorList>
            <person name="Eisen J.A."/>
            <person name="Coyne R.S."/>
            <person name="Wu M."/>
            <person name="Wu D."/>
            <person name="Thiagarajan M."/>
            <person name="Wortman J.R."/>
            <person name="Badger J.H."/>
            <person name="Ren Q."/>
            <person name="Amedeo P."/>
            <person name="Jones K.M."/>
            <person name="Tallon L.J."/>
            <person name="Delcher A.L."/>
            <person name="Salzberg S.L."/>
            <person name="Silva J.C."/>
            <person name="Haas B.J."/>
            <person name="Majoros W.H."/>
            <person name="Farzad M."/>
            <person name="Carlton J.M."/>
            <person name="Smith R.K. Jr."/>
            <person name="Garg J."/>
            <person name="Pearlman R.E."/>
            <person name="Karrer K.M."/>
            <person name="Sun L."/>
            <person name="Manning G."/>
            <person name="Elde N.C."/>
            <person name="Turkewitz A.P."/>
            <person name="Asai D.J."/>
            <person name="Wilkes D.E."/>
            <person name="Wang Y."/>
            <person name="Cai H."/>
            <person name="Collins K."/>
            <person name="Stewart B.A."/>
            <person name="Lee S.R."/>
            <person name="Wilamowska K."/>
            <person name="Weinberg Z."/>
            <person name="Ruzzo W.L."/>
            <person name="Wloga D."/>
            <person name="Gaertig J."/>
            <person name="Frankel J."/>
            <person name="Tsao C.-C."/>
            <person name="Gorovsky M.A."/>
            <person name="Keeling P.J."/>
            <person name="Waller R.F."/>
            <person name="Patron N.J."/>
            <person name="Cherry J.M."/>
            <person name="Stover N.A."/>
            <person name="Krieger C.J."/>
            <person name="del Toro C."/>
            <person name="Ryder H.F."/>
            <person name="Williamson S.C."/>
            <person name="Barbeau R.A."/>
            <person name="Hamilton E.P."/>
            <person name="Orias E."/>
        </authorList>
    </citation>
    <scope>NUCLEOTIDE SEQUENCE [LARGE SCALE GENOMIC DNA]</scope>
    <source>
        <strain evidence="4">SB210</strain>
    </source>
</reference>
<dbReference type="RefSeq" id="XP_001008443.1">
    <property type="nucleotide sequence ID" value="XM_001008443.1"/>
</dbReference>
<keyword evidence="4" id="KW-1185">Reference proteome</keyword>
<evidence type="ECO:0000256" key="1">
    <source>
        <dbReference type="SAM" id="MobiDB-lite"/>
    </source>
</evidence>
<dbReference type="HOGENOM" id="CLU_339667_0_0_1"/>
<gene>
    <name evidence="3" type="ORF">TTHERM_00019610</name>
</gene>
<proteinExistence type="predicted"/>
<accession>Q22RC4</accession>
<sequence>MTQKQDRMKHLRVLSLLLILFAGSSIVSADTCNYFTDPSDNSCVQKCLYPKVGDVVTQTCFSDDSYCKQFYNQLKNICLPSCPTPFKAQPAPGKNYQLCSPCPYQDSQGNCYQYCPPDLITDTNTNMCLNSPLQCKGVYIRDRQLCTNTCPYLYILDKTAIDPKICVSCKILGNCSSLINTNTNSNSGNNTNCALYLGADMQTCAVKCPPKQIALPQVKGQQYTQCQVCPDSTPYVSYDGTQCLARCDSGQVVDSKTLNCIMAQQCTTNLHSDSKQISWCVDKCPLPFSPQPVKGSNYNFCAQCYAGQYINLIDQKCVTTCDIVDATGKICLPSIVYCKGYISKDLTKCSNTCDPGQYVNKGNSDGQFICVDSCKSSQVIWQQQLANNQVQSQCTDACPVYYFAGDKNVCTHVDNCTSYLSIDGKSCLSKCAPGQIPQTVPNKKAQVCTPCFQKVSSDGKSCVADCGAKELYFVDNKQCLDSTQCDGIGGIKINGLCLSKCQPGFILQVDSSGNKSCISPSSCSNYISSDRLSCAKSCAVNEGVLTDKNLNFCVICPLGLDSDGKTCLKSCQTDFIYDVTAKSCVYSKNCSKMLSANGKRCVSTCEFPEVKPSSTATQCALSCATGQLYQDGVGCIDPKKCTGFQSANGKFCVQYCNSIGQIIDNTTSTPNTCKNCPDGQFPQVQFDKSILCIDKNQDQVTNIQDQLSNALKTSGGSTSLTPTQTETIKGLFQSITKDLEQQISQAISNSSQLNSLIQSGVSSLKNSVFSLLKQIPTQDASTNIDQANNQVTDQNQIILGSSTIQIIAEKQKPGFAFKIQFNLKDLIAGSSISLQQDSTQAPTFSSSSSSSSSSSLGIGNAKGQTDSTISAMQVAHLANHPYCSNCPTGLTTIDAKTSLRFRNLQSSSGSTFQMTYDVDPSQIQKTICVSYDSNQIMTVNPTSLDTTNNQITCTFTTNSSLYYDSTCEYVSKSLCSSSNSNNNSSSGFDASIVSSSRLLSASAALVITFLALF</sequence>
<feature type="compositionally biased region" description="Low complexity" evidence="1">
    <location>
        <begin position="845"/>
        <end position="855"/>
    </location>
</feature>
<keyword evidence="3" id="KW-0812">Transmembrane</keyword>
<dbReference type="InParanoid" id="Q22RC4"/>
<protein>
    <submittedName>
        <fullName evidence="3">Transmembrane protein, putative</fullName>
    </submittedName>
</protein>
<dbReference type="AlphaFoldDB" id="Q22RC4"/>
<keyword evidence="3" id="KW-0472">Membrane</keyword>
<feature type="signal peptide" evidence="2">
    <location>
        <begin position="1"/>
        <end position="29"/>
    </location>
</feature>
<evidence type="ECO:0000256" key="2">
    <source>
        <dbReference type="SAM" id="SignalP"/>
    </source>
</evidence>
<feature type="region of interest" description="Disordered" evidence="1">
    <location>
        <begin position="839"/>
        <end position="861"/>
    </location>
</feature>
<keyword evidence="2" id="KW-0732">Signal</keyword>
<dbReference type="Proteomes" id="UP000009168">
    <property type="component" value="Unassembled WGS sequence"/>
</dbReference>